<dbReference type="InterPro" id="IPR039910">
    <property type="entry name" value="D15-like"/>
</dbReference>
<protein>
    <submittedName>
        <fullName evidence="10">BamA/TamA family outer membrane protein</fullName>
    </submittedName>
</protein>
<keyword evidence="2" id="KW-1134">Transmembrane beta strand</keyword>
<dbReference type="Pfam" id="PF01103">
    <property type="entry name" value="Omp85"/>
    <property type="match status" value="1"/>
</dbReference>
<dbReference type="EMBL" id="JAEDAK010000002">
    <property type="protein sequence ID" value="MBH9575814.1"/>
    <property type="molecule type" value="Genomic_DNA"/>
</dbReference>
<evidence type="ECO:0000256" key="4">
    <source>
        <dbReference type="ARBA" id="ARBA00022729"/>
    </source>
</evidence>
<feature type="domain" description="POTRA" evidence="9">
    <location>
        <begin position="183"/>
        <end position="255"/>
    </location>
</feature>
<sequence>MRPALLAAALWLAAPAWALPKAVDIEAPSALATLLRTHLDLSQALQGRSPPTELEWARLCRLAPAQARALLETEGYFEAHVQLDCAAGRLQIEPGEPARVSELLLSGPEPELGRWQTWRAAFALRVGERFRQADWDSAKRSLLAQVRAQGHALARWERTEAEVDGRSVRLTLQLEPGPEVLLGELRFEGLQRHREEELRELLGPLRPGRRYTEQRLLDAQTRLQRSGLFDGVWVELDGEELQEGNRLPVRIRVKEATRQQLALGLGWQTRSGAQASVEHLHRRFLDQPLRARSRAQLAQHAQLLELELSTHPGRLQQRWVGALRWQRNEEPDTTPYTLGSLRLGRVEETNRNDRSYGIELLSSRQGEGELAARSQALLGQAGAAWRRLDSISLPREGWLLVGQLSAGPARSRQQALREQGGLARAQARGQLYLPLGPASSGRGLALRLEAGQLWAPAALQAPESLAFRAGGDDSVRGYGPRSLGPQRLGTKGLEPVGGRVLWTASAEAQQALPASWFGGLGGFGGAVFVDAGQAAPSWRAAGTPGVGAGLGLRWRSPVGLLRVDLARAMSDQPQQAAGQWRLHLSVGIAL</sequence>
<comment type="caution">
    <text evidence="10">The sequence shown here is derived from an EMBL/GenBank/DDBJ whole genome shotgun (WGS) entry which is preliminary data.</text>
</comment>
<evidence type="ECO:0000313" key="11">
    <source>
        <dbReference type="Proteomes" id="UP000613266"/>
    </source>
</evidence>
<keyword evidence="6" id="KW-0998">Cell outer membrane</keyword>
<gene>
    <name evidence="10" type="ORF">I7X39_02745</name>
</gene>
<feature type="domain" description="Bacterial surface antigen (D15)" evidence="8">
    <location>
        <begin position="365"/>
        <end position="587"/>
    </location>
</feature>
<comment type="subcellular location">
    <subcellularLocation>
        <location evidence="1">Membrane</location>
    </subcellularLocation>
</comment>
<reference evidence="10" key="1">
    <citation type="submission" date="2020-12" db="EMBL/GenBank/DDBJ databases">
        <title>The genome sequence of Inhella sp. 1Y17.</title>
        <authorList>
            <person name="Liu Y."/>
        </authorList>
    </citation>
    <scope>NUCLEOTIDE SEQUENCE</scope>
    <source>
        <strain evidence="10">1Y17</strain>
    </source>
</reference>
<dbReference type="InterPro" id="IPR010827">
    <property type="entry name" value="BamA/TamA_POTRA"/>
</dbReference>
<dbReference type="GO" id="GO:0097347">
    <property type="term" value="C:TAM protein secretion complex"/>
    <property type="evidence" value="ECO:0007669"/>
    <property type="project" value="TreeGrafter"/>
</dbReference>
<dbReference type="RefSeq" id="WP_198109438.1">
    <property type="nucleotide sequence ID" value="NZ_JAEDAK010000002.1"/>
</dbReference>
<evidence type="ECO:0000259" key="8">
    <source>
        <dbReference type="Pfam" id="PF01103"/>
    </source>
</evidence>
<evidence type="ECO:0000256" key="6">
    <source>
        <dbReference type="ARBA" id="ARBA00023237"/>
    </source>
</evidence>
<dbReference type="PANTHER" id="PTHR12815">
    <property type="entry name" value="SORTING AND ASSEMBLY MACHINERY SAMM50 PROTEIN FAMILY MEMBER"/>
    <property type="match status" value="1"/>
</dbReference>
<dbReference type="Gene3D" id="2.40.160.50">
    <property type="entry name" value="membrane protein fhac: a member of the omp85/tpsb transporter family"/>
    <property type="match status" value="1"/>
</dbReference>
<dbReference type="GO" id="GO:0009279">
    <property type="term" value="C:cell outer membrane"/>
    <property type="evidence" value="ECO:0007669"/>
    <property type="project" value="TreeGrafter"/>
</dbReference>
<feature type="signal peptide" evidence="7">
    <location>
        <begin position="1"/>
        <end position="18"/>
    </location>
</feature>
<dbReference type="AlphaFoldDB" id="A0A931IY04"/>
<evidence type="ECO:0000256" key="1">
    <source>
        <dbReference type="ARBA" id="ARBA00004370"/>
    </source>
</evidence>
<name>A0A931IY04_9BURK</name>
<dbReference type="Proteomes" id="UP000613266">
    <property type="component" value="Unassembled WGS sequence"/>
</dbReference>
<feature type="chain" id="PRO_5037366220" evidence="7">
    <location>
        <begin position="19"/>
        <end position="590"/>
    </location>
</feature>
<evidence type="ECO:0000256" key="2">
    <source>
        <dbReference type="ARBA" id="ARBA00022452"/>
    </source>
</evidence>
<evidence type="ECO:0000256" key="3">
    <source>
        <dbReference type="ARBA" id="ARBA00022692"/>
    </source>
</evidence>
<organism evidence="10 11">
    <name type="scientific">Inhella proteolytica</name>
    <dbReference type="NCBI Taxonomy" id="2795029"/>
    <lineage>
        <taxon>Bacteria</taxon>
        <taxon>Pseudomonadati</taxon>
        <taxon>Pseudomonadota</taxon>
        <taxon>Betaproteobacteria</taxon>
        <taxon>Burkholderiales</taxon>
        <taxon>Sphaerotilaceae</taxon>
        <taxon>Inhella</taxon>
    </lineage>
</organism>
<dbReference type="InterPro" id="IPR000184">
    <property type="entry name" value="Bac_surfAg_D15"/>
</dbReference>
<accession>A0A931IY04</accession>
<dbReference type="Pfam" id="PF07244">
    <property type="entry name" value="POTRA"/>
    <property type="match status" value="1"/>
</dbReference>
<dbReference type="Gene3D" id="3.10.20.310">
    <property type="entry name" value="membrane protein fhac"/>
    <property type="match status" value="2"/>
</dbReference>
<keyword evidence="11" id="KW-1185">Reference proteome</keyword>
<evidence type="ECO:0000313" key="10">
    <source>
        <dbReference type="EMBL" id="MBH9575814.1"/>
    </source>
</evidence>
<dbReference type="GO" id="GO:0009306">
    <property type="term" value="P:protein secretion"/>
    <property type="evidence" value="ECO:0007669"/>
    <property type="project" value="TreeGrafter"/>
</dbReference>
<evidence type="ECO:0000256" key="7">
    <source>
        <dbReference type="SAM" id="SignalP"/>
    </source>
</evidence>
<proteinExistence type="predicted"/>
<keyword evidence="5" id="KW-0472">Membrane</keyword>
<dbReference type="PANTHER" id="PTHR12815:SF47">
    <property type="entry name" value="TRANSLOCATION AND ASSEMBLY MODULE SUBUNIT TAMA"/>
    <property type="match status" value="1"/>
</dbReference>
<keyword evidence="4 7" id="KW-0732">Signal</keyword>
<keyword evidence="3" id="KW-0812">Transmembrane</keyword>
<evidence type="ECO:0000256" key="5">
    <source>
        <dbReference type="ARBA" id="ARBA00023136"/>
    </source>
</evidence>
<evidence type="ECO:0000259" key="9">
    <source>
        <dbReference type="Pfam" id="PF07244"/>
    </source>
</evidence>